<evidence type="ECO:0000256" key="2">
    <source>
        <dbReference type="ARBA" id="ARBA00006991"/>
    </source>
</evidence>
<feature type="domain" description="C2H2-type" evidence="13">
    <location>
        <begin position="224"/>
        <end position="252"/>
    </location>
</feature>
<reference evidence="15" key="1">
    <citation type="submission" date="2020-11" db="EMBL/GenBank/DDBJ databases">
        <authorList>
            <person name="Whiteford S."/>
        </authorList>
    </citation>
    <scope>NUCLEOTIDE SEQUENCE</scope>
</reference>
<evidence type="ECO:0000256" key="10">
    <source>
        <dbReference type="ARBA" id="ARBA00023242"/>
    </source>
</evidence>
<dbReference type="PROSITE" id="PS51915">
    <property type="entry name" value="ZAD"/>
    <property type="match status" value="1"/>
</dbReference>
<evidence type="ECO:0000256" key="4">
    <source>
        <dbReference type="ARBA" id="ARBA00022737"/>
    </source>
</evidence>
<dbReference type="PANTHER" id="PTHR24379:SF127">
    <property type="entry name" value="BLOODY FINGERS-RELATED"/>
    <property type="match status" value="1"/>
</dbReference>
<dbReference type="Pfam" id="PF00096">
    <property type="entry name" value="zf-C2H2"/>
    <property type="match status" value="4"/>
</dbReference>
<feature type="binding site" evidence="12">
    <location>
        <position position="10"/>
    </location>
    <ligand>
        <name>Zn(2+)</name>
        <dbReference type="ChEBI" id="CHEBI:29105"/>
    </ligand>
</feature>
<keyword evidence="7" id="KW-0805">Transcription regulation</keyword>
<evidence type="ECO:0000313" key="15">
    <source>
        <dbReference type="EMBL" id="CAG9101174.1"/>
    </source>
</evidence>
<keyword evidence="16" id="KW-1185">Reference proteome</keyword>
<evidence type="ECO:0000313" key="16">
    <source>
        <dbReference type="Proteomes" id="UP000653454"/>
    </source>
</evidence>
<comment type="similarity">
    <text evidence="2">Belongs to the krueppel C2H2-type zinc-finger protein family.</text>
</comment>
<dbReference type="InterPro" id="IPR013087">
    <property type="entry name" value="Znf_C2H2_type"/>
</dbReference>
<feature type="domain" description="C2H2-type" evidence="13">
    <location>
        <begin position="313"/>
        <end position="341"/>
    </location>
</feature>
<name>A0A8S4DLL7_PLUXY</name>
<dbReference type="FunFam" id="3.30.160.60:FF:000145">
    <property type="entry name" value="Zinc finger protein 574"/>
    <property type="match status" value="1"/>
</dbReference>
<dbReference type="PANTHER" id="PTHR24379">
    <property type="entry name" value="KRAB AND ZINC FINGER DOMAIN-CONTAINING"/>
    <property type="match status" value="1"/>
</dbReference>
<evidence type="ECO:0000259" key="14">
    <source>
        <dbReference type="PROSITE" id="PS51915"/>
    </source>
</evidence>
<dbReference type="Pfam" id="PF07776">
    <property type="entry name" value="zf-AD"/>
    <property type="match status" value="1"/>
</dbReference>
<dbReference type="Proteomes" id="UP000653454">
    <property type="component" value="Unassembled WGS sequence"/>
</dbReference>
<feature type="domain" description="C2H2-type" evidence="13">
    <location>
        <begin position="370"/>
        <end position="392"/>
    </location>
</feature>
<protein>
    <submittedName>
        <fullName evidence="15">(diamondback moth) hypothetical protein</fullName>
    </submittedName>
</protein>
<dbReference type="GO" id="GO:0000981">
    <property type="term" value="F:DNA-binding transcription factor activity, RNA polymerase II-specific"/>
    <property type="evidence" value="ECO:0007669"/>
    <property type="project" value="TreeGrafter"/>
</dbReference>
<dbReference type="Gene3D" id="3.40.1800.20">
    <property type="match status" value="1"/>
</dbReference>
<organism evidence="15 16">
    <name type="scientific">Plutella xylostella</name>
    <name type="common">Diamondback moth</name>
    <name type="synonym">Plutella maculipennis</name>
    <dbReference type="NCBI Taxonomy" id="51655"/>
    <lineage>
        <taxon>Eukaryota</taxon>
        <taxon>Metazoa</taxon>
        <taxon>Ecdysozoa</taxon>
        <taxon>Arthropoda</taxon>
        <taxon>Hexapoda</taxon>
        <taxon>Insecta</taxon>
        <taxon>Pterygota</taxon>
        <taxon>Neoptera</taxon>
        <taxon>Endopterygota</taxon>
        <taxon>Lepidoptera</taxon>
        <taxon>Glossata</taxon>
        <taxon>Ditrysia</taxon>
        <taxon>Yponomeutoidea</taxon>
        <taxon>Plutellidae</taxon>
        <taxon>Plutella</taxon>
    </lineage>
</organism>
<feature type="binding site" evidence="12">
    <location>
        <position position="54"/>
    </location>
    <ligand>
        <name>Zn(2+)</name>
        <dbReference type="ChEBI" id="CHEBI:29105"/>
    </ligand>
</feature>
<keyword evidence="6 12" id="KW-0862">Zinc</keyword>
<evidence type="ECO:0000256" key="9">
    <source>
        <dbReference type="ARBA" id="ARBA00023163"/>
    </source>
</evidence>
<evidence type="ECO:0000256" key="1">
    <source>
        <dbReference type="ARBA" id="ARBA00004123"/>
    </source>
</evidence>
<evidence type="ECO:0000256" key="11">
    <source>
        <dbReference type="PROSITE-ProRule" id="PRU00042"/>
    </source>
</evidence>
<dbReference type="GO" id="GO:0000977">
    <property type="term" value="F:RNA polymerase II transcription regulatory region sequence-specific DNA binding"/>
    <property type="evidence" value="ECO:0007669"/>
    <property type="project" value="TreeGrafter"/>
</dbReference>
<keyword evidence="4" id="KW-0677">Repeat</keyword>
<evidence type="ECO:0000256" key="12">
    <source>
        <dbReference type="PROSITE-ProRule" id="PRU01263"/>
    </source>
</evidence>
<proteinExistence type="inferred from homology"/>
<keyword evidence="3 12" id="KW-0479">Metal-binding</keyword>
<accession>A0A8S4DLL7</accession>
<feature type="binding site" evidence="12">
    <location>
        <position position="7"/>
    </location>
    <ligand>
        <name>Zn(2+)</name>
        <dbReference type="ChEBI" id="CHEBI:29105"/>
    </ligand>
</feature>
<dbReference type="GO" id="GO:0005634">
    <property type="term" value="C:nucleus"/>
    <property type="evidence" value="ECO:0007669"/>
    <property type="project" value="UniProtKB-SubCell"/>
</dbReference>
<comment type="caution">
    <text evidence="15">The sequence shown here is derived from an EMBL/GenBank/DDBJ whole genome shotgun (WGS) entry which is preliminary data.</text>
</comment>
<keyword evidence="9" id="KW-0804">Transcription</keyword>
<dbReference type="FunFam" id="3.30.160.60:FF:001480">
    <property type="entry name" value="Si:cabz01071911.3"/>
    <property type="match status" value="1"/>
</dbReference>
<dbReference type="PROSITE" id="PS50157">
    <property type="entry name" value="ZINC_FINGER_C2H2_2"/>
    <property type="match status" value="5"/>
</dbReference>
<sequence length="415" mass="48082">MGPFSLCRICLEEGANHPIFQEGTSTEIYEKLTKCLLDKIEDIEGYPRNICANCNKTISVVYDFVNKFRETCKILESGLLYVKQEKNECNNSHSDTEMYADEFLETDGEAEDSKQECKAEPFSESIIEFIQPLKLKIRPIFKPKACADKKKRKTVTRRVCKKTKPIASSILEGIFTWTGEIWCKSSESDKNGKAIKEVIKTRRQPIIKKEKPPKEKKLQAKEGKLCDLCGSIFKSQDKLQRHRKKVHFPKKLKCPNCPKICQSTFYLNKHIRRQHGEKNFMCSACGKNYAFQNELNNHIKNVHNKAKYPKKVFACTMCDKTYACQKSVIIHERSVHTGLRPSICSICDSAFYHEDYLKEHMRLHTGETPFKCPVCGRGYAQRCNMKSHIRIHRVSELDEETRSKIKPNYLRLMKA</sequence>
<evidence type="ECO:0000256" key="5">
    <source>
        <dbReference type="ARBA" id="ARBA00022771"/>
    </source>
</evidence>
<comment type="subcellular location">
    <subcellularLocation>
        <location evidence="1">Nucleus</location>
    </subcellularLocation>
</comment>
<dbReference type="InterPro" id="IPR012934">
    <property type="entry name" value="Znf_AD"/>
</dbReference>
<dbReference type="GO" id="GO:0008270">
    <property type="term" value="F:zinc ion binding"/>
    <property type="evidence" value="ECO:0007669"/>
    <property type="project" value="UniProtKB-UniRule"/>
</dbReference>
<feature type="domain" description="C2H2-type" evidence="13">
    <location>
        <begin position="280"/>
        <end position="308"/>
    </location>
</feature>
<dbReference type="SMART" id="SM00868">
    <property type="entry name" value="zf-AD"/>
    <property type="match status" value="1"/>
</dbReference>
<dbReference type="SMART" id="SM00355">
    <property type="entry name" value="ZnF_C2H2"/>
    <property type="match status" value="6"/>
</dbReference>
<evidence type="ECO:0000256" key="3">
    <source>
        <dbReference type="ARBA" id="ARBA00022723"/>
    </source>
</evidence>
<keyword evidence="5 11" id="KW-0863">Zinc-finger</keyword>
<dbReference type="SUPFAM" id="SSF57667">
    <property type="entry name" value="beta-beta-alpha zinc fingers"/>
    <property type="match status" value="3"/>
</dbReference>
<evidence type="ECO:0000259" key="13">
    <source>
        <dbReference type="PROSITE" id="PS50157"/>
    </source>
</evidence>
<dbReference type="SUPFAM" id="SSF57716">
    <property type="entry name" value="Glucocorticoid receptor-like (DNA-binding domain)"/>
    <property type="match status" value="1"/>
</dbReference>
<dbReference type="InterPro" id="IPR036236">
    <property type="entry name" value="Znf_C2H2_sf"/>
</dbReference>
<dbReference type="EMBL" id="CAJHNJ030000006">
    <property type="protein sequence ID" value="CAG9101174.1"/>
    <property type="molecule type" value="Genomic_DNA"/>
</dbReference>
<evidence type="ECO:0000256" key="6">
    <source>
        <dbReference type="ARBA" id="ARBA00022833"/>
    </source>
</evidence>
<evidence type="ECO:0000256" key="8">
    <source>
        <dbReference type="ARBA" id="ARBA00023125"/>
    </source>
</evidence>
<keyword evidence="8" id="KW-0238">DNA-binding</keyword>
<feature type="domain" description="ZAD" evidence="14">
    <location>
        <begin position="5"/>
        <end position="78"/>
    </location>
</feature>
<evidence type="ECO:0000256" key="7">
    <source>
        <dbReference type="ARBA" id="ARBA00023015"/>
    </source>
</evidence>
<feature type="binding site" evidence="12">
    <location>
        <position position="51"/>
    </location>
    <ligand>
        <name>Zn(2+)</name>
        <dbReference type="ChEBI" id="CHEBI:29105"/>
    </ligand>
</feature>
<gene>
    <name evidence="15" type="ORF">PLXY2_LOCUS2569</name>
</gene>
<dbReference type="Gene3D" id="3.30.160.60">
    <property type="entry name" value="Classic Zinc Finger"/>
    <property type="match status" value="5"/>
</dbReference>
<dbReference type="AlphaFoldDB" id="A0A8S4DLL7"/>
<keyword evidence="10" id="KW-0539">Nucleus</keyword>
<feature type="domain" description="C2H2-type" evidence="13">
    <location>
        <begin position="342"/>
        <end position="369"/>
    </location>
</feature>
<dbReference type="PROSITE" id="PS00028">
    <property type="entry name" value="ZINC_FINGER_C2H2_1"/>
    <property type="match status" value="5"/>
</dbReference>